<dbReference type="GO" id="GO:0120049">
    <property type="term" value="P:snRNA (adenine-N6)-methylation"/>
    <property type="evidence" value="ECO:0007669"/>
    <property type="project" value="Ensembl"/>
</dbReference>
<proteinExistence type="inferred from homology"/>
<dbReference type="GO" id="GO:0005829">
    <property type="term" value="C:cytosol"/>
    <property type="evidence" value="ECO:0007669"/>
    <property type="project" value="Ensembl"/>
</dbReference>
<dbReference type="InParanoid" id="G1U6G4"/>
<dbReference type="FunCoup" id="G1U6G4">
    <property type="interactions" value="1361"/>
</dbReference>
<dbReference type="GO" id="GO:0003676">
    <property type="term" value="F:nucleic acid binding"/>
    <property type="evidence" value="ECO:0007669"/>
    <property type="project" value="InterPro"/>
</dbReference>
<dbReference type="InterPro" id="IPR007757">
    <property type="entry name" value="MT-A70-like"/>
</dbReference>
<dbReference type="EMBL" id="AAGW02031618">
    <property type="status" value="NOT_ANNOTATED_CDS"/>
    <property type="molecule type" value="Genomic_DNA"/>
</dbReference>
<dbReference type="AlphaFoldDB" id="G1U6G4"/>
<accession>G1U6G4</accession>
<dbReference type="GO" id="GO:1903108">
    <property type="term" value="P:regulation of mitochondrial transcription"/>
    <property type="evidence" value="ECO:0007669"/>
    <property type="project" value="Ensembl"/>
</dbReference>
<reference evidence="3" key="2">
    <citation type="submission" date="2025-08" db="UniProtKB">
        <authorList>
            <consortium name="Ensembl"/>
        </authorList>
    </citation>
    <scope>IDENTIFICATION</scope>
    <source>
        <strain evidence="3">Thorbecke</strain>
    </source>
</reference>
<dbReference type="EMBL" id="AAGW02031619">
    <property type="status" value="NOT_ANNOTATED_CDS"/>
    <property type="molecule type" value="Genomic_DNA"/>
</dbReference>
<name>G1U6G4_RABIT</name>
<dbReference type="GO" id="GO:0032259">
    <property type="term" value="P:methylation"/>
    <property type="evidence" value="ECO:0007669"/>
    <property type="project" value="InterPro"/>
</dbReference>
<keyword evidence="4" id="KW-1185">Reference proteome</keyword>
<dbReference type="PaxDb" id="9986-ENSOCUP00000025006"/>
<dbReference type="eggNOG" id="KOG2356">
    <property type="taxonomic scope" value="Eukaryota"/>
</dbReference>
<comment type="similarity">
    <text evidence="1">Belongs to the MT-A70-like family.</text>
</comment>
<evidence type="ECO:0000313" key="4">
    <source>
        <dbReference type="Proteomes" id="UP000001811"/>
    </source>
</evidence>
<dbReference type="Ensembl" id="ENSOCUT00000026688.3">
    <property type="protein sequence ID" value="ENSOCUP00000025006.3"/>
    <property type="gene ID" value="ENSOCUG00000022390.3"/>
</dbReference>
<dbReference type="GO" id="GO:0005634">
    <property type="term" value="C:nucleus"/>
    <property type="evidence" value="ECO:0007669"/>
    <property type="project" value="Ensembl"/>
</dbReference>
<dbReference type="Bgee" id="ENSOCUG00000022390">
    <property type="expression patterns" value="Expressed in testis and 15 other cell types or tissues"/>
</dbReference>
<dbReference type="EMBL" id="AAGW02031620">
    <property type="status" value="NOT_ANNOTATED_CDS"/>
    <property type="molecule type" value="Genomic_DNA"/>
</dbReference>
<evidence type="ECO:0000313" key="3">
    <source>
        <dbReference type="Ensembl" id="ENSOCUP00000025006.3"/>
    </source>
</evidence>
<evidence type="ECO:0000256" key="2">
    <source>
        <dbReference type="SAM" id="MobiDB-lite"/>
    </source>
</evidence>
<dbReference type="SUPFAM" id="SSF53335">
    <property type="entry name" value="S-adenosyl-L-methionine-dependent methyltransferases"/>
    <property type="match status" value="1"/>
</dbReference>
<protein>
    <submittedName>
        <fullName evidence="3">Methyltransferase 4, N6-adenosine</fullName>
    </submittedName>
</protein>
<dbReference type="GO" id="GO:0009007">
    <property type="term" value="F:site-specific DNA-methyltransferase (adenine-specific) activity"/>
    <property type="evidence" value="ECO:0007669"/>
    <property type="project" value="Ensembl"/>
</dbReference>
<dbReference type="GO" id="GO:1990204">
    <property type="term" value="C:oxidoreductase complex"/>
    <property type="evidence" value="ECO:0007669"/>
    <property type="project" value="Ensembl"/>
</dbReference>
<dbReference type="InterPro" id="IPR029063">
    <property type="entry name" value="SAM-dependent_MTases_sf"/>
</dbReference>
<dbReference type="EMBL" id="AAGW02031617">
    <property type="status" value="NOT_ANNOTATED_CDS"/>
    <property type="molecule type" value="Genomic_DNA"/>
</dbReference>
<gene>
    <name evidence="3" type="primary">METTL4</name>
</gene>
<dbReference type="InterPro" id="IPR002052">
    <property type="entry name" value="DNA_methylase_N6_adenine_CS"/>
</dbReference>
<dbReference type="GO" id="GO:0036396">
    <property type="term" value="C:RNA N6-methyladenosine methyltransferase complex"/>
    <property type="evidence" value="ECO:0007669"/>
    <property type="project" value="Ensembl"/>
</dbReference>
<reference evidence="3 4" key="1">
    <citation type="journal article" date="2011" name="Nature">
        <title>A high-resolution map of human evolutionary constraint using 29 mammals.</title>
        <authorList>
            <person name="Lindblad-Toh K."/>
            <person name="Garber M."/>
            <person name="Zuk O."/>
            <person name="Lin M.F."/>
            <person name="Parker B.J."/>
            <person name="Washietl S."/>
            <person name="Kheradpour P."/>
            <person name="Ernst J."/>
            <person name="Jordan G."/>
            <person name="Mauceli E."/>
            <person name="Ward L.D."/>
            <person name="Lowe C.B."/>
            <person name="Holloway A.K."/>
            <person name="Clamp M."/>
            <person name="Gnerre S."/>
            <person name="Alfoldi J."/>
            <person name="Beal K."/>
            <person name="Chang J."/>
            <person name="Clawson H."/>
            <person name="Cuff J."/>
            <person name="Di Palma F."/>
            <person name="Fitzgerald S."/>
            <person name="Flicek P."/>
            <person name="Guttman M."/>
            <person name="Hubisz M.J."/>
            <person name="Jaffe D.B."/>
            <person name="Jungreis I."/>
            <person name="Kent W.J."/>
            <person name="Kostka D."/>
            <person name="Lara M."/>
            <person name="Martins A.L."/>
            <person name="Massingham T."/>
            <person name="Moltke I."/>
            <person name="Raney B.J."/>
            <person name="Rasmussen M.D."/>
            <person name="Robinson J."/>
            <person name="Stark A."/>
            <person name="Vilella A.J."/>
            <person name="Wen J."/>
            <person name="Xie X."/>
            <person name="Zody M.C."/>
            <person name="Baldwin J."/>
            <person name="Bloom T."/>
            <person name="Chin C.W."/>
            <person name="Heiman D."/>
            <person name="Nicol R."/>
            <person name="Nusbaum C."/>
            <person name="Young S."/>
            <person name="Wilkinson J."/>
            <person name="Worley K.C."/>
            <person name="Kovar C.L."/>
            <person name="Muzny D.M."/>
            <person name="Gibbs R.A."/>
            <person name="Cree A."/>
            <person name="Dihn H.H."/>
            <person name="Fowler G."/>
            <person name="Jhangiani S."/>
            <person name="Joshi V."/>
            <person name="Lee S."/>
            <person name="Lewis L.R."/>
            <person name="Nazareth L.V."/>
            <person name="Okwuonu G."/>
            <person name="Santibanez J."/>
            <person name="Warren W.C."/>
            <person name="Mardis E.R."/>
            <person name="Weinstock G.M."/>
            <person name="Wilson R.K."/>
            <person name="Delehaunty K."/>
            <person name="Dooling D."/>
            <person name="Fronik C."/>
            <person name="Fulton L."/>
            <person name="Fulton B."/>
            <person name="Graves T."/>
            <person name="Minx P."/>
            <person name="Sodergren E."/>
            <person name="Birney E."/>
            <person name="Margulies E.H."/>
            <person name="Herrero J."/>
            <person name="Green E.D."/>
            <person name="Haussler D."/>
            <person name="Siepel A."/>
            <person name="Goldman N."/>
            <person name="Pollard K.S."/>
            <person name="Pedersen J.S."/>
            <person name="Lander E.S."/>
            <person name="Kellis M."/>
        </authorList>
    </citation>
    <scope>NUCLEOTIDE SEQUENCE [LARGE SCALE GENOMIC DNA]</scope>
    <source>
        <strain evidence="3 4">Thorbecke inbred</strain>
    </source>
</reference>
<dbReference type="PROSITE" id="PS00092">
    <property type="entry name" value="N6_MTASE"/>
    <property type="match status" value="1"/>
</dbReference>
<dbReference type="GeneTree" id="ENSGT00390000016237"/>
<feature type="region of interest" description="Disordered" evidence="2">
    <location>
        <begin position="1"/>
        <end position="28"/>
    </location>
</feature>
<dbReference type="EMBL" id="AAGW02031616">
    <property type="status" value="NOT_ANNOTATED_CDS"/>
    <property type="molecule type" value="Genomic_DNA"/>
</dbReference>
<dbReference type="GO" id="GO:0005759">
    <property type="term" value="C:mitochondrial matrix"/>
    <property type="evidence" value="ECO:0007669"/>
    <property type="project" value="Ensembl"/>
</dbReference>
<dbReference type="HOGENOM" id="CLU_027091_1_0_1"/>
<feature type="compositionally biased region" description="Polar residues" evidence="2">
    <location>
        <begin position="8"/>
        <end position="20"/>
    </location>
</feature>
<dbReference type="GO" id="GO:0090296">
    <property type="term" value="P:regulation of mitochondrial DNA replication"/>
    <property type="evidence" value="ECO:0007669"/>
    <property type="project" value="Ensembl"/>
</dbReference>
<sequence length="584" mass="65909">MPTAPLPTINTNPQPVSRQNRPAVPTPPQCHQLPSLQLPDTTHAPNFCKLCDTPLKVGTAAKNRASSARLCGLNFKISAGADVTRTTCSRMRNTPGPVPCFRDLLAGRRPPPRGHTGVCGPVKRMSVVHQLSPGWLLDHLSFLNKINYQIHKPHEPCCSKNESTSLHLASLQMDSMSSFGASAAFIASDSTAKPQNDIGGNCEMFTQKYFFRSELFNITKPYITPAIHKEYQQSNEKEDLKNDVKKENSTSIIGKKRKRCVTFNQGELDAMEYHTKIRELILDGSLQLIQEGLKSGFLHPLSENQDKYSEPVTLPLDTCSLSGLCAMAKNLPSFSETELQMLQLIDDDMSVTEKDLFSRLVENSSRFTRMITLMGQKYLLPPKSSFLLSDISYMKPLLNCRKTFDVIVIDPPWQNKSVKRSHKYSYLSPQEIKQIPVPELAAPNCLVVTWVTNRQKHLRFVKEELYPFWSVERVAEWHWVKITSSGEFVFPLDSPHKKPYEVLILGRIQEKATLSLRNTDVKVLPIPDHKLIVSVPCILHSHKPPLTEVLKDYIKPDAECLELFARNLQPVAGCMQLRCCGHYH</sequence>
<dbReference type="Proteomes" id="UP000001811">
    <property type="component" value="Chromosome 9"/>
</dbReference>
<organism evidence="3 4">
    <name type="scientific">Oryctolagus cuniculus</name>
    <name type="common">Rabbit</name>
    <dbReference type="NCBI Taxonomy" id="9986"/>
    <lineage>
        <taxon>Eukaryota</taxon>
        <taxon>Metazoa</taxon>
        <taxon>Chordata</taxon>
        <taxon>Craniata</taxon>
        <taxon>Vertebrata</taxon>
        <taxon>Euteleostomi</taxon>
        <taxon>Mammalia</taxon>
        <taxon>Eutheria</taxon>
        <taxon>Euarchontoglires</taxon>
        <taxon>Glires</taxon>
        <taxon>Lagomorpha</taxon>
        <taxon>Leporidae</taxon>
        <taxon>Oryctolagus</taxon>
    </lineage>
</organism>
<dbReference type="GO" id="GO:0008173">
    <property type="term" value="F:RNA methyltransferase activity"/>
    <property type="evidence" value="ECO:0007669"/>
    <property type="project" value="Ensembl"/>
</dbReference>
<evidence type="ECO:0000256" key="1">
    <source>
        <dbReference type="PROSITE-ProRule" id="PRU00489"/>
    </source>
</evidence>
<dbReference type="PANTHER" id="PTHR12829:SF4">
    <property type="entry name" value="N(6)-ADENINE-SPECIFIC METHYLTRANSFERASE METTL4"/>
    <property type="match status" value="1"/>
</dbReference>
<dbReference type="PANTHER" id="PTHR12829">
    <property type="entry name" value="N6-ADENOSINE-METHYLTRANSFERASE"/>
    <property type="match status" value="1"/>
</dbReference>
<dbReference type="PROSITE" id="PS51143">
    <property type="entry name" value="MT_A70"/>
    <property type="match status" value="1"/>
</dbReference>
<dbReference type="Pfam" id="PF05063">
    <property type="entry name" value="MT-A70"/>
    <property type="match status" value="1"/>
</dbReference>
<dbReference type="STRING" id="9986.ENSOCUP00000025006"/>
<dbReference type="GO" id="GO:0043484">
    <property type="term" value="P:regulation of RNA splicing"/>
    <property type="evidence" value="ECO:0007669"/>
    <property type="project" value="Ensembl"/>
</dbReference>
<reference evidence="3" key="3">
    <citation type="submission" date="2025-09" db="UniProtKB">
        <authorList>
            <consortium name="Ensembl"/>
        </authorList>
    </citation>
    <scope>IDENTIFICATION</scope>
    <source>
        <strain evidence="3">Thorbecke</strain>
    </source>
</reference>